<evidence type="ECO:0000313" key="3">
    <source>
        <dbReference type="Proteomes" id="UP000051888"/>
    </source>
</evidence>
<keyword evidence="1" id="KW-0812">Transmembrane</keyword>
<feature type="transmembrane region" description="Helical" evidence="1">
    <location>
        <begin position="35"/>
        <end position="55"/>
    </location>
</feature>
<organism evidence="2 3">
    <name type="scientific">Heyndrickxia shackletonii</name>
    <dbReference type="NCBI Taxonomy" id="157838"/>
    <lineage>
        <taxon>Bacteria</taxon>
        <taxon>Bacillati</taxon>
        <taxon>Bacillota</taxon>
        <taxon>Bacilli</taxon>
        <taxon>Bacillales</taxon>
        <taxon>Bacillaceae</taxon>
        <taxon>Heyndrickxia</taxon>
    </lineage>
</organism>
<comment type="caution">
    <text evidence="2">The sequence shown here is derived from an EMBL/GenBank/DDBJ whole genome shotgun (WGS) entry which is preliminary data.</text>
</comment>
<keyword evidence="1" id="KW-1133">Transmembrane helix</keyword>
<dbReference type="Proteomes" id="UP000051888">
    <property type="component" value="Unassembled WGS sequence"/>
</dbReference>
<accession>A0A0Q3WWQ2</accession>
<keyword evidence="1" id="KW-0472">Membrane</keyword>
<proteinExistence type="predicted"/>
<dbReference type="EMBL" id="LJJC01000004">
    <property type="protein sequence ID" value="KQL52770.1"/>
    <property type="molecule type" value="Genomic_DNA"/>
</dbReference>
<dbReference type="PATRIC" id="fig|157838.3.peg.897"/>
<sequence>MRRNLNKEVNNATFNHDKFGKGKHIFNGFSVNFHFFQVIEIYICTIIIFFLVAVLRRLNKSCVPFTQPLFHLT</sequence>
<name>A0A0Q3WWQ2_9BACI</name>
<gene>
    <name evidence="2" type="ORF">AN964_04040</name>
</gene>
<protein>
    <submittedName>
        <fullName evidence="2">Uncharacterized protein</fullName>
    </submittedName>
</protein>
<evidence type="ECO:0000313" key="2">
    <source>
        <dbReference type="EMBL" id="KQL52770.1"/>
    </source>
</evidence>
<reference evidence="2 3" key="1">
    <citation type="submission" date="2015-09" db="EMBL/GenBank/DDBJ databases">
        <title>Genome sequencing project for genomic taxonomy and phylogenomics of Bacillus-like bacteria.</title>
        <authorList>
            <person name="Liu B."/>
            <person name="Wang J."/>
            <person name="Zhu Y."/>
            <person name="Liu G."/>
            <person name="Chen Q."/>
            <person name="Chen Z."/>
            <person name="Lan J."/>
            <person name="Che J."/>
            <person name="Ge C."/>
            <person name="Shi H."/>
            <person name="Pan Z."/>
            <person name="Liu X."/>
        </authorList>
    </citation>
    <scope>NUCLEOTIDE SEQUENCE [LARGE SCALE GENOMIC DNA]</scope>
    <source>
        <strain evidence="2 3">LMG 18435</strain>
    </source>
</reference>
<dbReference type="AlphaFoldDB" id="A0A0Q3WWQ2"/>
<evidence type="ECO:0000256" key="1">
    <source>
        <dbReference type="SAM" id="Phobius"/>
    </source>
</evidence>
<keyword evidence="3" id="KW-1185">Reference proteome</keyword>